<dbReference type="GO" id="GO:0000981">
    <property type="term" value="F:DNA-binding transcription factor activity, RNA polymerase II-specific"/>
    <property type="evidence" value="ECO:0007669"/>
    <property type="project" value="InterPro"/>
</dbReference>
<feature type="region of interest" description="Disordered" evidence="3">
    <location>
        <begin position="117"/>
        <end position="182"/>
    </location>
</feature>
<reference evidence="5 6" key="1">
    <citation type="submission" date="2019-06" db="EMBL/GenBank/DDBJ databases">
        <title>A chromosomal-level reference genome of Carpinus fangiana (Coryloideae, Betulaceae).</title>
        <authorList>
            <person name="Yang X."/>
            <person name="Wang Z."/>
            <person name="Zhang L."/>
            <person name="Hao G."/>
            <person name="Liu J."/>
            <person name="Yang Y."/>
        </authorList>
    </citation>
    <scope>NUCLEOTIDE SEQUENCE [LARGE SCALE GENOMIC DNA]</scope>
    <source>
        <strain evidence="5">Cfa_2016G</strain>
        <tissue evidence="5">Leaf</tissue>
    </source>
</reference>
<dbReference type="SUPFAM" id="SSF57701">
    <property type="entry name" value="Zn2/Cys6 DNA-binding domain"/>
    <property type="match status" value="1"/>
</dbReference>
<keyword evidence="6" id="KW-1185">Reference proteome</keyword>
<protein>
    <recommendedName>
        <fullName evidence="4">Zn(2)-C6 fungal-type domain-containing protein</fullName>
    </recommendedName>
</protein>
<evidence type="ECO:0000259" key="4">
    <source>
        <dbReference type="PROSITE" id="PS50048"/>
    </source>
</evidence>
<feature type="region of interest" description="Disordered" evidence="3">
    <location>
        <begin position="1"/>
        <end position="67"/>
    </location>
</feature>
<proteinExistence type="predicted"/>
<dbReference type="PROSITE" id="PS00463">
    <property type="entry name" value="ZN2_CY6_FUNGAL_1"/>
    <property type="match status" value="1"/>
</dbReference>
<dbReference type="OrthoDB" id="5333823at2759"/>
<evidence type="ECO:0000256" key="2">
    <source>
        <dbReference type="ARBA" id="ARBA00023242"/>
    </source>
</evidence>
<evidence type="ECO:0000313" key="5">
    <source>
        <dbReference type="EMBL" id="KAB8345896.1"/>
    </source>
</evidence>
<keyword evidence="2" id="KW-0539">Nucleus</keyword>
<dbReference type="GO" id="GO:0008270">
    <property type="term" value="F:zinc ion binding"/>
    <property type="evidence" value="ECO:0007669"/>
    <property type="project" value="InterPro"/>
</dbReference>
<dbReference type="GO" id="GO:0005634">
    <property type="term" value="C:nucleus"/>
    <property type="evidence" value="ECO:0007669"/>
    <property type="project" value="UniProtKB-SubCell"/>
</dbReference>
<dbReference type="Gene3D" id="4.10.240.10">
    <property type="entry name" value="Zn(2)-C6 fungal-type DNA-binding domain"/>
    <property type="match status" value="1"/>
</dbReference>
<dbReference type="PANTHER" id="PTHR37534:SF38">
    <property type="entry name" value="ZN(2)-C6 FUNGAL-TYPE DOMAIN-CONTAINING PROTEIN"/>
    <property type="match status" value="1"/>
</dbReference>
<dbReference type="InterPro" id="IPR001138">
    <property type="entry name" value="Zn2Cys6_DnaBD"/>
</dbReference>
<feature type="domain" description="Zn(2)-C6 fungal-type" evidence="4">
    <location>
        <begin position="183"/>
        <end position="211"/>
    </location>
</feature>
<comment type="caution">
    <text evidence="5">The sequence shown here is derived from an EMBL/GenBank/DDBJ whole genome shotgun (WGS) entry which is preliminary data.</text>
</comment>
<dbReference type="GO" id="GO:0000976">
    <property type="term" value="F:transcription cis-regulatory region binding"/>
    <property type="evidence" value="ECO:0007669"/>
    <property type="project" value="TreeGrafter"/>
</dbReference>
<dbReference type="PANTHER" id="PTHR37534">
    <property type="entry name" value="TRANSCRIPTIONAL ACTIVATOR PROTEIN UGA3"/>
    <property type="match status" value="1"/>
</dbReference>
<dbReference type="Pfam" id="PF11951">
    <property type="entry name" value="Fungal_trans_2"/>
    <property type="match status" value="1"/>
</dbReference>
<accession>A0A5N6KTR2</accession>
<feature type="compositionally biased region" description="Basic and acidic residues" evidence="3">
    <location>
        <begin position="7"/>
        <end position="18"/>
    </location>
</feature>
<dbReference type="Proteomes" id="UP000327013">
    <property type="component" value="Unassembled WGS sequence"/>
</dbReference>
<dbReference type="EMBL" id="VIBQ01000013">
    <property type="protein sequence ID" value="KAB8345896.1"/>
    <property type="molecule type" value="Genomic_DNA"/>
</dbReference>
<dbReference type="CDD" id="cd00067">
    <property type="entry name" value="GAL4"/>
    <property type="match status" value="1"/>
</dbReference>
<evidence type="ECO:0000313" key="6">
    <source>
        <dbReference type="Proteomes" id="UP000327013"/>
    </source>
</evidence>
<comment type="subcellular location">
    <subcellularLocation>
        <location evidence="1">Nucleus</location>
    </subcellularLocation>
</comment>
<dbReference type="SMART" id="SM00066">
    <property type="entry name" value="GAL4"/>
    <property type="match status" value="1"/>
</dbReference>
<feature type="compositionally biased region" description="Acidic residues" evidence="3">
    <location>
        <begin position="235"/>
        <end position="258"/>
    </location>
</feature>
<dbReference type="PROSITE" id="PS50048">
    <property type="entry name" value="ZN2_CY6_FUNGAL_2"/>
    <property type="match status" value="1"/>
</dbReference>
<evidence type="ECO:0000256" key="1">
    <source>
        <dbReference type="ARBA" id="ARBA00004123"/>
    </source>
</evidence>
<dbReference type="Pfam" id="PF00172">
    <property type="entry name" value="Zn_clus"/>
    <property type="match status" value="1"/>
</dbReference>
<organism evidence="5 6">
    <name type="scientific">Carpinus fangiana</name>
    <dbReference type="NCBI Taxonomy" id="176857"/>
    <lineage>
        <taxon>Eukaryota</taxon>
        <taxon>Viridiplantae</taxon>
        <taxon>Streptophyta</taxon>
        <taxon>Embryophyta</taxon>
        <taxon>Tracheophyta</taxon>
        <taxon>Spermatophyta</taxon>
        <taxon>Magnoliopsida</taxon>
        <taxon>eudicotyledons</taxon>
        <taxon>Gunneridae</taxon>
        <taxon>Pentapetalae</taxon>
        <taxon>rosids</taxon>
        <taxon>fabids</taxon>
        <taxon>Fagales</taxon>
        <taxon>Betulaceae</taxon>
        <taxon>Carpinus</taxon>
    </lineage>
</organism>
<feature type="compositionally biased region" description="Polar residues" evidence="3">
    <location>
        <begin position="137"/>
        <end position="147"/>
    </location>
</feature>
<feature type="compositionally biased region" description="Low complexity" evidence="3">
    <location>
        <begin position="19"/>
        <end position="33"/>
    </location>
</feature>
<dbReference type="GO" id="GO:0045944">
    <property type="term" value="P:positive regulation of transcription by RNA polymerase II"/>
    <property type="evidence" value="ECO:0007669"/>
    <property type="project" value="TreeGrafter"/>
</dbReference>
<dbReference type="AlphaFoldDB" id="A0A5N6KTR2"/>
<evidence type="ECO:0000256" key="3">
    <source>
        <dbReference type="SAM" id="MobiDB-lite"/>
    </source>
</evidence>
<feature type="region of interest" description="Disordered" evidence="3">
    <location>
        <begin position="205"/>
        <end position="264"/>
    </location>
</feature>
<gene>
    <name evidence="5" type="ORF">FH972_022951</name>
</gene>
<name>A0A5N6KTR2_9ROSI</name>
<dbReference type="InterPro" id="IPR021858">
    <property type="entry name" value="Fun_TF"/>
</dbReference>
<dbReference type="InterPro" id="IPR036864">
    <property type="entry name" value="Zn2-C6_fun-type_DNA-bd_sf"/>
</dbReference>
<sequence>MTVSDHPSADHHFNDRLARSSISSVSTHRSIYSQNTASPGWASETPPESHAYDSSTPSTVRAAPSGHPLWHVETSEFPRLVPLDQSLPLLDLEVSDSVVDDSPNYVITPQSIPNVSRRSIQPLESSWPARGPPDSLHSGNAALTNPTGEEPKVKRGRGRPRKLPIQEKEPKPKGAKNARSKTGCLTCRRRKKKCDETKPTCINCRKNGKECEGYPDPVPVSKIKGGQKPKREMLTEEEVDAEDEEDDDDDDEAEDDNNDFLTNGLSSVMSEADATRLDQMLQENFNKHASSFFPPWADRTDRFRDILAPLAQNYSGVQHGILCLSAQHMLIGNPGNATLEQRYMFHLDKGVSYQLELGNRSPHSCVVPNPIANDAYTALALIFCLANEVSRAVKFEGIMLEHYKTVAHLAHVCPQKSANHHFQKLLEDFFYHHNLLALVTSLDMGYRNHDFFLPEFVGDEDVSQVGAASGLWVELSNIHAIREHIRTQRNVYHYPNWSGGLEVQSDVQSLEQGLLREPDTVPGTTQHATALLYRASTLIYLYRTVLPSRPHDKISHTVQQGLKYLAQLMQNPETQGRLLMPLFLLGCAAFQSDQRQQIEVAFTKLLEQRANGNIQRAFTIVKTVWQRMDAQSEESWDWEALGDQLGCALLVP</sequence>